<comment type="caution">
    <text evidence="6">The sequence shown here is derived from an EMBL/GenBank/DDBJ whole genome shotgun (WGS) entry which is preliminary data.</text>
</comment>
<evidence type="ECO:0000256" key="2">
    <source>
        <dbReference type="ARBA" id="ARBA00022723"/>
    </source>
</evidence>
<dbReference type="EMBL" id="WSEL01000003">
    <property type="protein sequence ID" value="MVQ29678.1"/>
    <property type="molecule type" value="Genomic_DNA"/>
</dbReference>
<evidence type="ECO:0000256" key="4">
    <source>
        <dbReference type="ARBA" id="ARBA00023014"/>
    </source>
</evidence>
<gene>
    <name evidence="6" type="ORF">GON04_09480</name>
</gene>
<feature type="domain" description="4Fe-4S ferredoxin-type" evidence="5">
    <location>
        <begin position="590"/>
        <end position="619"/>
    </location>
</feature>
<dbReference type="PROSITE" id="PS00198">
    <property type="entry name" value="4FE4S_FER_1"/>
    <property type="match status" value="4"/>
</dbReference>
<dbReference type="InterPro" id="IPR050572">
    <property type="entry name" value="Fe-S_Ferredoxin"/>
</dbReference>
<dbReference type="PANTHER" id="PTHR43687:SF4">
    <property type="entry name" value="BLR5484 PROTEIN"/>
    <property type="match status" value="1"/>
</dbReference>
<organism evidence="6 7">
    <name type="scientific">Ramlibacter pinisoli</name>
    <dbReference type="NCBI Taxonomy" id="2682844"/>
    <lineage>
        <taxon>Bacteria</taxon>
        <taxon>Pseudomonadati</taxon>
        <taxon>Pseudomonadota</taxon>
        <taxon>Betaproteobacteria</taxon>
        <taxon>Burkholderiales</taxon>
        <taxon>Comamonadaceae</taxon>
        <taxon>Ramlibacter</taxon>
    </lineage>
</organism>
<keyword evidence="1" id="KW-0004">4Fe-4S</keyword>
<dbReference type="RefSeq" id="WP_157397657.1">
    <property type="nucleotide sequence ID" value="NZ_WSEL01000003.1"/>
</dbReference>
<dbReference type="InterPro" id="IPR017900">
    <property type="entry name" value="4Fe4S_Fe_S_CS"/>
</dbReference>
<dbReference type="PROSITE" id="PS51379">
    <property type="entry name" value="4FE4S_FER_2"/>
    <property type="match status" value="4"/>
</dbReference>
<evidence type="ECO:0000256" key="1">
    <source>
        <dbReference type="ARBA" id="ARBA00022485"/>
    </source>
</evidence>
<feature type="domain" description="4Fe-4S ferredoxin-type" evidence="5">
    <location>
        <begin position="559"/>
        <end position="588"/>
    </location>
</feature>
<dbReference type="AlphaFoldDB" id="A0A6N8IS71"/>
<accession>A0A6N8IS71</accession>
<evidence type="ECO:0000256" key="3">
    <source>
        <dbReference type="ARBA" id="ARBA00023004"/>
    </source>
</evidence>
<keyword evidence="4" id="KW-0411">Iron-sulfur</keyword>
<dbReference type="InterPro" id="IPR017896">
    <property type="entry name" value="4Fe4S_Fe-S-bd"/>
</dbReference>
<keyword evidence="3" id="KW-0408">Iron</keyword>
<evidence type="ECO:0000313" key="7">
    <source>
        <dbReference type="Proteomes" id="UP000469385"/>
    </source>
</evidence>
<dbReference type="Pfam" id="PF13187">
    <property type="entry name" value="Fer4_9"/>
    <property type="match status" value="1"/>
</dbReference>
<dbReference type="GO" id="GO:0046872">
    <property type="term" value="F:metal ion binding"/>
    <property type="evidence" value="ECO:0007669"/>
    <property type="project" value="UniProtKB-KW"/>
</dbReference>
<dbReference type="SUPFAM" id="SSF54862">
    <property type="entry name" value="4Fe-4S ferredoxins"/>
    <property type="match status" value="2"/>
</dbReference>
<keyword evidence="7" id="KW-1185">Reference proteome</keyword>
<proteinExistence type="predicted"/>
<reference evidence="6 7" key="1">
    <citation type="submission" date="2019-12" db="EMBL/GenBank/DDBJ databases">
        <authorList>
            <person name="Huq M.A."/>
        </authorList>
    </citation>
    <scope>NUCLEOTIDE SEQUENCE [LARGE SCALE GENOMIC DNA]</scope>
    <source>
        <strain evidence="6 7">MAH-25</strain>
    </source>
</reference>
<keyword evidence="2" id="KW-0479">Metal-binding</keyword>
<evidence type="ECO:0000313" key="6">
    <source>
        <dbReference type="EMBL" id="MVQ29678.1"/>
    </source>
</evidence>
<dbReference type="Pfam" id="PF13237">
    <property type="entry name" value="Fer4_10"/>
    <property type="match status" value="1"/>
</dbReference>
<dbReference type="GO" id="GO:0051539">
    <property type="term" value="F:4 iron, 4 sulfur cluster binding"/>
    <property type="evidence" value="ECO:0007669"/>
    <property type="project" value="UniProtKB-KW"/>
</dbReference>
<dbReference type="Proteomes" id="UP000469385">
    <property type="component" value="Unassembled WGS sequence"/>
</dbReference>
<name>A0A6N8IS71_9BURK</name>
<feature type="domain" description="4Fe-4S ferredoxin-type" evidence="5">
    <location>
        <begin position="184"/>
        <end position="213"/>
    </location>
</feature>
<evidence type="ECO:0000259" key="5">
    <source>
        <dbReference type="PROSITE" id="PS51379"/>
    </source>
</evidence>
<dbReference type="Gene3D" id="3.30.70.20">
    <property type="match status" value="4"/>
</dbReference>
<feature type="domain" description="4Fe-4S ferredoxin-type" evidence="5">
    <location>
        <begin position="339"/>
        <end position="368"/>
    </location>
</feature>
<dbReference type="PANTHER" id="PTHR43687">
    <property type="entry name" value="ADENYLYLSULFATE REDUCTASE, BETA SUBUNIT"/>
    <property type="match status" value="1"/>
</dbReference>
<sequence>MPTLICDCNKTMPLQAKSLGTALGESLTLHSSLCRREAGAFQQAVRGSGDVVVACTQEKRLFAEVGRQTEGAVAPVHFVNIRETGGWSRDAAQAMPKIAALLAAAHLPEPEPVPTVTYRSAGRLLVIGPVQQAEKVATLVGDALEVTAFAQGGAGAQERTIPVLAGRIDRLAGWLGAFELAWTATNPIDLDLCTRCNACIAVCPEGAIGLDYQIDLARCTGHRACVKACDAAGAIDFSRSASGQADTFDLVLDLRAEPAFAQHAPPQGYFHLPAPDALAGEAGLRTVLRLRELVGEFEKPKFFTYKQKLCAHSRNEQVGCKACVDICSAAAIRSEPSRQQIVVNPNLCVGCGACTTVCPTGALGYAYPRTGEQGLQLRTLLATYTAAGGRDATLLFHSQEQGTRLVEDLGRAARLRQAQGVPANVIPVALWHTASTGLDLWLSAIAFGARQVVVLVTGDEAPQYVQGLRKQMAVGQTILRGLGYAGTHFELLQATSVAALDGGLQSLAGTRQQGPKEAARYAVAAEKRATLELALDHLVAQAAALPEAIELPAAGAPFGTIAVDKERCTLCMSCVSACPASALQDNPQLPQLRFIEKNCVQCGLCATTCPEDAITLQPRLLLGPARREARVLNETRPYACVRCGKPFGTLKAIEAMLGKLSGHSMFQGAALERLKMCGDCRVIDIYSSEREQKITDV</sequence>
<dbReference type="Pfam" id="PF12838">
    <property type="entry name" value="Fer4_7"/>
    <property type="match status" value="1"/>
</dbReference>
<protein>
    <submittedName>
        <fullName evidence="6">4Fe-4S dicluster domain-containing protein</fullName>
    </submittedName>
</protein>